<protein>
    <submittedName>
        <fullName evidence="1">Uncharacterized protein</fullName>
    </submittedName>
</protein>
<dbReference type="SUPFAM" id="SSF50692">
    <property type="entry name" value="ADC-like"/>
    <property type="match status" value="1"/>
</dbReference>
<dbReference type="EMBL" id="LR862149">
    <property type="protein sequence ID" value="CAD1831619.1"/>
    <property type="molecule type" value="Genomic_DNA"/>
</dbReference>
<gene>
    <name evidence="1" type="ORF">CB5_LOCUS14830</name>
</gene>
<sequence>MPLRLLFPLWNAKPKPEVTKHSAYKYPHPPRRSLTKLFVSFLFDLVLFSTPVLINNGKQGQGFFLLRSKAANKLVVDEATNDDNSAVSMNPETMEKLQFFCSDTILIKN</sequence>
<dbReference type="InterPro" id="IPR009010">
    <property type="entry name" value="Asp_de-COase-like_dom_sf"/>
</dbReference>
<name>A0A6V7PLA5_ANACO</name>
<proteinExistence type="predicted"/>
<organism evidence="1">
    <name type="scientific">Ananas comosus var. bracteatus</name>
    <name type="common">red pineapple</name>
    <dbReference type="NCBI Taxonomy" id="296719"/>
    <lineage>
        <taxon>Eukaryota</taxon>
        <taxon>Viridiplantae</taxon>
        <taxon>Streptophyta</taxon>
        <taxon>Embryophyta</taxon>
        <taxon>Tracheophyta</taxon>
        <taxon>Spermatophyta</taxon>
        <taxon>Magnoliopsida</taxon>
        <taxon>Liliopsida</taxon>
        <taxon>Poales</taxon>
        <taxon>Bromeliaceae</taxon>
        <taxon>Bromelioideae</taxon>
        <taxon>Ananas</taxon>
    </lineage>
</organism>
<dbReference type="Gene3D" id="2.40.40.20">
    <property type="match status" value="1"/>
</dbReference>
<reference evidence="1" key="1">
    <citation type="submission" date="2020-07" db="EMBL/GenBank/DDBJ databases">
        <authorList>
            <person name="Lin J."/>
        </authorList>
    </citation>
    <scope>NUCLEOTIDE SEQUENCE</scope>
</reference>
<accession>A0A6V7PLA5</accession>
<dbReference type="AlphaFoldDB" id="A0A6V7PLA5"/>
<evidence type="ECO:0000313" key="1">
    <source>
        <dbReference type="EMBL" id="CAD1831619.1"/>
    </source>
</evidence>